<accession>A0ABY1QLD6</accession>
<protein>
    <submittedName>
        <fullName evidence="2">Methyltransferase domain-containing protein</fullName>
    </submittedName>
</protein>
<keyword evidence="2" id="KW-0489">Methyltransferase</keyword>
<dbReference type="GO" id="GO:0032259">
    <property type="term" value="P:methylation"/>
    <property type="evidence" value="ECO:0007669"/>
    <property type="project" value="UniProtKB-KW"/>
</dbReference>
<dbReference type="RefSeq" id="WP_283434935.1">
    <property type="nucleotide sequence ID" value="NZ_FXUG01000018.1"/>
</dbReference>
<dbReference type="GO" id="GO:0008168">
    <property type="term" value="F:methyltransferase activity"/>
    <property type="evidence" value="ECO:0007669"/>
    <property type="project" value="UniProtKB-KW"/>
</dbReference>
<proteinExistence type="predicted"/>
<dbReference type="Gene3D" id="3.40.50.150">
    <property type="entry name" value="Vaccinia Virus protein VP39"/>
    <property type="match status" value="1"/>
</dbReference>
<feature type="domain" description="Methyltransferase type 11" evidence="1">
    <location>
        <begin position="46"/>
        <end position="141"/>
    </location>
</feature>
<dbReference type="Pfam" id="PF08241">
    <property type="entry name" value="Methyltransf_11"/>
    <property type="match status" value="1"/>
</dbReference>
<sequence length="239" mass="27752">MTVYRWKNYDRYKSEVNQVREYYDAVHRCHRLALESLLPDQAETALDIACGHGESTCILEPFAKNIVGVDSSEDLIDIAKQQNKHAATDYVCTPFSEFEAPEQSFDIISSAWYLNHVLTIEELESAIGKVARLLKRGGGIAFVVPGNSFTTRRIQEIARRDFQWRQAWTHERPESTEGVFSFDGNWIQTRVWQPFFLMKFMSEWFDIHAWDVKGTLVTEGLLQNLVCEPPFEVLYGYRR</sequence>
<gene>
    <name evidence="2" type="ORF">SAMN06265222_11829</name>
</gene>
<keyword evidence="3" id="KW-1185">Reference proteome</keyword>
<organism evidence="2 3">
    <name type="scientific">Neorhodopirellula lusitana</name>
    <dbReference type="NCBI Taxonomy" id="445327"/>
    <lineage>
        <taxon>Bacteria</taxon>
        <taxon>Pseudomonadati</taxon>
        <taxon>Planctomycetota</taxon>
        <taxon>Planctomycetia</taxon>
        <taxon>Pirellulales</taxon>
        <taxon>Pirellulaceae</taxon>
        <taxon>Neorhodopirellula</taxon>
    </lineage>
</organism>
<dbReference type="Proteomes" id="UP001158067">
    <property type="component" value="Unassembled WGS sequence"/>
</dbReference>
<dbReference type="PANTHER" id="PTHR43861">
    <property type="entry name" value="TRANS-ACONITATE 2-METHYLTRANSFERASE-RELATED"/>
    <property type="match status" value="1"/>
</dbReference>
<name>A0ABY1QLD6_9BACT</name>
<dbReference type="EMBL" id="FXUG01000018">
    <property type="protein sequence ID" value="SMP74768.1"/>
    <property type="molecule type" value="Genomic_DNA"/>
</dbReference>
<dbReference type="PANTHER" id="PTHR43861:SF1">
    <property type="entry name" value="TRANS-ACONITATE 2-METHYLTRANSFERASE"/>
    <property type="match status" value="1"/>
</dbReference>
<reference evidence="2 3" key="1">
    <citation type="submission" date="2017-05" db="EMBL/GenBank/DDBJ databases">
        <authorList>
            <person name="Varghese N."/>
            <person name="Submissions S."/>
        </authorList>
    </citation>
    <scope>NUCLEOTIDE SEQUENCE [LARGE SCALE GENOMIC DNA]</scope>
    <source>
        <strain evidence="2 3">DSM 25457</strain>
    </source>
</reference>
<comment type="caution">
    <text evidence="2">The sequence shown here is derived from an EMBL/GenBank/DDBJ whole genome shotgun (WGS) entry which is preliminary data.</text>
</comment>
<evidence type="ECO:0000313" key="3">
    <source>
        <dbReference type="Proteomes" id="UP001158067"/>
    </source>
</evidence>
<dbReference type="InterPro" id="IPR029063">
    <property type="entry name" value="SAM-dependent_MTases_sf"/>
</dbReference>
<dbReference type="CDD" id="cd02440">
    <property type="entry name" value="AdoMet_MTases"/>
    <property type="match status" value="1"/>
</dbReference>
<evidence type="ECO:0000313" key="2">
    <source>
        <dbReference type="EMBL" id="SMP74768.1"/>
    </source>
</evidence>
<keyword evidence="2" id="KW-0808">Transferase</keyword>
<dbReference type="SUPFAM" id="SSF53335">
    <property type="entry name" value="S-adenosyl-L-methionine-dependent methyltransferases"/>
    <property type="match status" value="1"/>
</dbReference>
<evidence type="ECO:0000259" key="1">
    <source>
        <dbReference type="Pfam" id="PF08241"/>
    </source>
</evidence>
<dbReference type="InterPro" id="IPR013216">
    <property type="entry name" value="Methyltransf_11"/>
</dbReference>